<dbReference type="EMBL" id="BMDX01000002">
    <property type="protein sequence ID" value="GGA66008.1"/>
    <property type="molecule type" value="Genomic_DNA"/>
</dbReference>
<dbReference type="OrthoDB" id="5290530at2"/>
<evidence type="ECO:0000313" key="9">
    <source>
        <dbReference type="Proteomes" id="UP000619743"/>
    </source>
</evidence>
<reference evidence="9" key="1">
    <citation type="journal article" date="2019" name="Int. J. Syst. Evol. Microbiol.">
        <title>The Global Catalogue of Microorganisms (GCM) 10K type strain sequencing project: providing services to taxonomists for standard genome sequencing and annotation.</title>
        <authorList>
            <consortium name="The Broad Institute Genomics Platform"/>
            <consortium name="The Broad Institute Genome Sequencing Center for Infectious Disease"/>
            <person name="Wu L."/>
            <person name="Ma J."/>
        </authorList>
    </citation>
    <scope>NUCLEOTIDE SEQUENCE [LARGE SCALE GENOMIC DNA]</scope>
    <source>
        <strain evidence="9">CGMCC 1.10130</strain>
    </source>
</reference>
<evidence type="ECO:0000256" key="2">
    <source>
        <dbReference type="ARBA" id="ARBA00008657"/>
    </source>
</evidence>
<dbReference type="NCBIfam" id="NF001462">
    <property type="entry name" value="PRK00321.1-3"/>
    <property type="match status" value="1"/>
</dbReference>
<dbReference type="Pfam" id="PF04381">
    <property type="entry name" value="RdgC"/>
    <property type="match status" value="1"/>
</dbReference>
<dbReference type="GO" id="GO:0003690">
    <property type="term" value="F:double-stranded DNA binding"/>
    <property type="evidence" value="ECO:0007669"/>
    <property type="project" value="TreeGrafter"/>
</dbReference>
<name>A0A8J2U2E9_9GAMM</name>
<proteinExistence type="inferred from homology"/>
<comment type="similarity">
    <text evidence="2 6">Belongs to the RdgC family.</text>
</comment>
<gene>
    <name evidence="6 8" type="primary">rdgC</name>
    <name evidence="8" type="ORF">GCM10011369_04430</name>
</gene>
<dbReference type="RefSeq" id="WP_087504566.1">
    <property type="nucleotide sequence ID" value="NZ_BMDX01000002.1"/>
</dbReference>
<keyword evidence="4 6" id="KW-0963">Cytoplasm</keyword>
<evidence type="ECO:0000256" key="6">
    <source>
        <dbReference type="HAMAP-Rule" id="MF_00194"/>
    </source>
</evidence>
<dbReference type="PANTHER" id="PTHR38103">
    <property type="entry name" value="RECOMBINATION-ASSOCIATED PROTEIN RDGC"/>
    <property type="match status" value="1"/>
</dbReference>
<evidence type="ECO:0000256" key="4">
    <source>
        <dbReference type="ARBA" id="ARBA00022490"/>
    </source>
</evidence>
<keyword evidence="7" id="KW-0175">Coiled coil</keyword>
<feature type="coiled-coil region" evidence="7">
    <location>
        <begin position="76"/>
        <end position="103"/>
    </location>
</feature>
<evidence type="ECO:0000313" key="8">
    <source>
        <dbReference type="EMBL" id="GGA66008.1"/>
    </source>
</evidence>
<comment type="function">
    <text evidence="6">May be involved in recombination.</text>
</comment>
<comment type="caution">
    <text evidence="8">The sequence shown here is derived from an EMBL/GenBank/DDBJ whole genome shotgun (WGS) entry which is preliminary data.</text>
</comment>
<organism evidence="8 9">
    <name type="scientific">Neiella marina</name>
    <dbReference type="NCBI Taxonomy" id="508461"/>
    <lineage>
        <taxon>Bacteria</taxon>
        <taxon>Pseudomonadati</taxon>
        <taxon>Pseudomonadota</taxon>
        <taxon>Gammaproteobacteria</taxon>
        <taxon>Alteromonadales</taxon>
        <taxon>Echinimonadaceae</taxon>
        <taxon>Neiella</taxon>
    </lineage>
</organism>
<dbReference type="InterPro" id="IPR007476">
    <property type="entry name" value="RdgC"/>
</dbReference>
<sequence>MWFKNLIFYRFTKPFELSDEKFEQALSEFAFHPCGSQDISQYGWTSPFGQHHDALLHVANDCFWVTARKEEKIIPAAVVKEEVEEKASQIADAEQRKVSNKEKQQLKDEVITTLLPRAFSRFASTSAFIDKKEGLLVVDAASHNKAEELLALLRKSLGTLPVLPVEVMQAPAYVMTQWLENGTCPAPFTITDEAELSEIGDDGAVVRFKRQALDGDEIKVHLEAGKQVVKLSLMLDERAELIVQDDLTIKRLKFTELVTDENDEVGDEDPLARLDADFSLMCGEIRVLIKALLNAMGGELLPEQR</sequence>
<dbReference type="GO" id="GO:0043590">
    <property type="term" value="C:bacterial nucleoid"/>
    <property type="evidence" value="ECO:0007669"/>
    <property type="project" value="TreeGrafter"/>
</dbReference>
<comment type="subcellular location">
    <subcellularLocation>
        <location evidence="1 6">Cytoplasm</location>
        <location evidence="1 6">Nucleoid</location>
    </subcellularLocation>
</comment>
<dbReference type="Proteomes" id="UP000619743">
    <property type="component" value="Unassembled WGS sequence"/>
</dbReference>
<keyword evidence="5 6" id="KW-0233">DNA recombination</keyword>
<keyword evidence="9" id="KW-1185">Reference proteome</keyword>
<evidence type="ECO:0000256" key="3">
    <source>
        <dbReference type="ARBA" id="ARBA00022296"/>
    </source>
</evidence>
<dbReference type="GO" id="GO:0006310">
    <property type="term" value="P:DNA recombination"/>
    <property type="evidence" value="ECO:0007669"/>
    <property type="project" value="UniProtKB-UniRule"/>
</dbReference>
<accession>A0A8J2U2E9</accession>
<dbReference type="GO" id="GO:0005737">
    <property type="term" value="C:cytoplasm"/>
    <property type="evidence" value="ECO:0007669"/>
    <property type="project" value="UniProtKB-UniRule"/>
</dbReference>
<dbReference type="PANTHER" id="PTHR38103:SF1">
    <property type="entry name" value="RECOMBINATION-ASSOCIATED PROTEIN RDGC"/>
    <property type="match status" value="1"/>
</dbReference>
<protein>
    <recommendedName>
        <fullName evidence="3 6">Recombination-associated protein RdgC</fullName>
    </recommendedName>
</protein>
<dbReference type="NCBIfam" id="NF001464">
    <property type="entry name" value="PRK00321.1-5"/>
    <property type="match status" value="1"/>
</dbReference>
<dbReference type="AlphaFoldDB" id="A0A8J2U2E9"/>
<dbReference type="HAMAP" id="MF_00194">
    <property type="entry name" value="RdgC"/>
    <property type="match status" value="1"/>
</dbReference>
<evidence type="ECO:0000256" key="5">
    <source>
        <dbReference type="ARBA" id="ARBA00023172"/>
    </source>
</evidence>
<evidence type="ECO:0000256" key="7">
    <source>
        <dbReference type="SAM" id="Coils"/>
    </source>
</evidence>
<evidence type="ECO:0000256" key="1">
    <source>
        <dbReference type="ARBA" id="ARBA00004453"/>
    </source>
</evidence>
<dbReference type="GO" id="GO:0000018">
    <property type="term" value="P:regulation of DNA recombination"/>
    <property type="evidence" value="ECO:0007669"/>
    <property type="project" value="TreeGrafter"/>
</dbReference>